<proteinExistence type="predicted"/>
<keyword evidence="2" id="KW-0472">Membrane</keyword>
<organism evidence="3">
    <name type="scientific">Acerihabitans sp. KWT182</name>
    <dbReference type="NCBI Taxonomy" id="3157919"/>
    <lineage>
        <taxon>Bacteria</taxon>
        <taxon>Pseudomonadati</taxon>
        <taxon>Pseudomonadota</taxon>
        <taxon>Gammaproteobacteria</taxon>
        <taxon>Enterobacterales</taxon>
        <taxon>Pectobacteriaceae</taxon>
        <taxon>Acerihabitans</taxon>
    </lineage>
</organism>
<sequence>MDIKLEKRPFVHWRAKWLAWAALGVFILLCGLLYRLATADNFLRVPLTGVKFHPIHRGSYNDTLVTRAVAIPNESVVVSSERGGKVVEINQSSSGFIKKGDVIARLSNYDFVLQVTSRIADATEQINNLRNMRMLLERNSRDTKIELEKSGYNLLKTRKELQRNKKAL</sequence>
<protein>
    <recommendedName>
        <fullName evidence="4">Biotin/lipoyl-binding protein</fullName>
    </recommendedName>
</protein>
<accession>A0AAU7QB76</accession>
<evidence type="ECO:0000256" key="1">
    <source>
        <dbReference type="SAM" id="Coils"/>
    </source>
</evidence>
<feature type="coiled-coil region" evidence="1">
    <location>
        <begin position="112"/>
        <end position="139"/>
    </location>
</feature>
<keyword evidence="2" id="KW-1133">Transmembrane helix</keyword>
<evidence type="ECO:0000313" key="3">
    <source>
        <dbReference type="EMBL" id="XBS70259.1"/>
    </source>
</evidence>
<keyword evidence="2" id="KW-0812">Transmembrane</keyword>
<dbReference type="AlphaFoldDB" id="A0AAU7QB76"/>
<gene>
    <name evidence="3" type="ORF">ABK905_03010</name>
</gene>
<evidence type="ECO:0008006" key="4">
    <source>
        <dbReference type="Google" id="ProtNLM"/>
    </source>
</evidence>
<keyword evidence="1" id="KW-0175">Coiled coil</keyword>
<reference evidence="3" key="1">
    <citation type="submission" date="2024-06" db="EMBL/GenBank/DDBJ databases">
        <authorList>
            <person name="Coelho C."/>
            <person name="Bento M."/>
            <person name="Garcia E."/>
            <person name="Camelo A."/>
            <person name="Brandao I."/>
            <person name="Espirito Santo C."/>
            <person name="Trovao J."/>
            <person name="Verissimo A."/>
            <person name="Costa J."/>
            <person name="Tiago I."/>
        </authorList>
    </citation>
    <scope>NUCLEOTIDE SEQUENCE</scope>
    <source>
        <strain evidence="3">KWT182</strain>
    </source>
</reference>
<evidence type="ECO:0000256" key="2">
    <source>
        <dbReference type="SAM" id="Phobius"/>
    </source>
</evidence>
<feature type="transmembrane region" description="Helical" evidence="2">
    <location>
        <begin position="17"/>
        <end position="37"/>
    </location>
</feature>
<name>A0AAU7QB76_9GAMM</name>
<dbReference type="EMBL" id="CP157947">
    <property type="protein sequence ID" value="XBS70259.1"/>
    <property type="molecule type" value="Genomic_DNA"/>
</dbReference>